<evidence type="ECO:0000259" key="4">
    <source>
        <dbReference type="SMART" id="SM00397"/>
    </source>
</evidence>
<protein>
    <recommendedName>
        <fullName evidence="4">t-SNARE coiled-coil homology domain-containing protein</fullName>
    </recommendedName>
</protein>
<dbReference type="SUPFAM" id="SSF58038">
    <property type="entry name" value="SNARE fusion complex"/>
    <property type="match status" value="1"/>
</dbReference>
<feature type="transmembrane region" description="Helical" evidence="3">
    <location>
        <begin position="238"/>
        <end position="256"/>
    </location>
</feature>
<keyword evidence="3" id="KW-1133">Transmembrane helix</keyword>
<feature type="coiled-coil region" evidence="1">
    <location>
        <begin position="206"/>
        <end position="233"/>
    </location>
</feature>
<dbReference type="InterPro" id="IPR000727">
    <property type="entry name" value="T_SNARE_dom"/>
</dbReference>
<sequence length="257" mass="29776">MDNLKLSYELDRLEDLVEERIRLTSVLKIRPSSKDNLNLKQQLDKSLELLYELAKSDEVNLGKYSKRYSEILVEIPDKMIDLALYEFEPPVKRQSIDNSSDAVVLRDLPKKVRFKDQDLVSYDESEQFEPYHDEPQPEIEDTKNAEPSPVAVVAPVLSNQEMFIQQQQQLLEQDTYLDALGDSVRKSHHFAMDINNEVTDQNNQVLHDLESLVDNSGRNLDRAKRRLQIFENTARENGPCFIILLLILILLLLLIVL</sequence>
<dbReference type="AlphaFoldDB" id="A0A7H9HYW2"/>
<evidence type="ECO:0000256" key="2">
    <source>
        <dbReference type="SAM" id="MobiDB-lite"/>
    </source>
</evidence>
<evidence type="ECO:0000313" key="6">
    <source>
        <dbReference type="Proteomes" id="UP000510647"/>
    </source>
</evidence>
<accession>A0A7H9HYW2</accession>
<keyword evidence="3" id="KW-0472">Membrane</keyword>
<feature type="region of interest" description="Disordered" evidence="2">
    <location>
        <begin position="124"/>
        <end position="145"/>
    </location>
</feature>
<dbReference type="Proteomes" id="UP000510647">
    <property type="component" value="Chromosome 6"/>
</dbReference>
<dbReference type="SMART" id="SM00397">
    <property type="entry name" value="t_SNARE"/>
    <property type="match status" value="1"/>
</dbReference>
<keyword evidence="1" id="KW-0175">Coiled coil</keyword>
<evidence type="ECO:0000256" key="3">
    <source>
        <dbReference type="SAM" id="Phobius"/>
    </source>
</evidence>
<dbReference type="OrthoDB" id="244190at2759"/>
<dbReference type="EMBL" id="CP059272">
    <property type="protein sequence ID" value="QLQ81662.1"/>
    <property type="molecule type" value="Genomic_DNA"/>
</dbReference>
<gene>
    <name evidence="5" type="ORF">HG537_0F04230</name>
</gene>
<reference evidence="5 6" key="1">
    <citation type="submission" date="2020-06" db="EMBL/GenBank/DDBJ databases">
        <title>The yeast mating-type switching endonuclease HO is a domesticated member of an unorthodox homing genetic element family.</title>
        <authorList>
            <person name="Coughlan A.Y."/>
            <person name="Lombardi L."/>
            <person name="Braun-Galleani S."/>
            <person name="Martos A.R."/>
            <person name="Galeote V."/>
            <person name="Bigey F."/>
            <person name="Dequin S."/>
            <person name="Byrne K.P."/>
            <person name="Wolfe K.H."/>
        </authorList>
    </citation>
    <scope>NUCLEOTIDE SEQUENCE [LARGE SCALE GENOMIC DNA]</scope>
    <source>
        <strain evidence="5 6">CBS2947</strain>
    </source>
</reference>
<keyword evidence="3" id="KW-0812">Transmembrane</keyword>
<proteinExistence type="predicted"/>
<evidence type="ECO:0000313" key="5">
    <source>
        <dbReference type="EMBL" id="QLQ81662.1"/>
    </source>
</evidence>
<organism evidence="5 6">
    <name type="scientific">Torulaspora globosa</name>
    <dbReference type="NCBI Taxonomy" id="48254"/>
    <lineage>
        <taxon>Eukaryota</taxon>
        <taxon>Fungi</taxon>
        <taxon>Dikarya</taxon>
        <taxon>Ascomycota</taxon>
        <taxon>Saccharomycotina</taxon>
        <taxon>Saccharomycetes</taxon>
        <taxon>Saccharomycetales</taxon>
        <taxon>Saccharomycetaceae</taxon>
        <taxon>Torulaspora</taxon>
    </lineage>
</organism>
<keyword evidence="6" id="KW-1185">Reference proteome</keyword>
<dbReference type="Gene3D" id="1.20.5.110">
    <property type="match status" value="1"/>
</dbReference>
<dbReference type="Pfam" id="PF05739">
    <property type="entry name" value="SNARE"/>
    <property type="match status" value="1"/>
</dbReference>
<evidence type="ECO:0000256" key="1">
    <source>
        <dbReference type="SAM" id="Coils"/>
    </source>
</evidence>
<name>A0A7H9HYW2_9SACH</name>
<feature type="domain" description="T-SNARE coiled-coil homology" evidence="4">
    <location>
        <begin position="162"/>
        <end position="230"/>
    </location>
</feature>
<feature type="compositionally biased region" description="Basic and acidic residues" evidence="2">
    <location>
        <begin position="129"/>
        <end position="144"/>
    </location>
</feature>
<dbReference type="CDD" id="cd15859">
    <property type="entry name" value="SNARE_SYN8"/>
    <property type="match status" value="1"/>
</dbReference>